<dbReference type="PANTHER" id="PTHR36688">
    <property type="entry name" value="ENDO/EXONUCLEASE/PHOSPHATASE DOMAIN-CONTAINING PROTEIN"/>
    <property type="match status" value="1"/>
</dbReference>
<protein>
    <recommendedName>
        <fullName evidence="3">Reverse transcriptase domain-containing protein</fullName>
    </recommendedName>
</protein>
<comment type="caution">
    <text evidence="1">The sequence shown here is derived from an EMBL/GenBank/DDBJ whole genome shotgun (WGS) entry which is preliminary data.</text>
</comment>
<dbReference type="Proteomes" id="UP000823941">
    <property type="component" value="Chromosome 5"/>
</dbReference>
<evidence type="ECO:0000313" key="1">
    <source>
        <dbReference type="EMBL" id="KAG7310409.1"/>
    </source>
</evidence>
<evidence type="ECO:0008006" key="3">
    <source>
        <dbReference type="Google" id="ProtNLM"/>
    </source>
</evidence>
<dbReference type="InterPro" id="IPR052560">
    <property type="entry name" value="RdDP_mobile_element"/>
</dbReference>
<dbReference type="EMBL" id="JAHIBW010000005">
    <property type="protein sequence ID" value="KAG7310409.1"/>
    <property type="molecule type" value="Genomic_DNA"/>
</dbReference>
<evidence type="ECO:0000313" key="2">
    <source>
        <dbReference type="Proteomes" id="UP000823941"/>
    </source>
</evidence>
<dbReference type="PANTHER" id="PTHR36688:SF1">
    <property type="entry name" value="ENDONUCLEASE_EXONUCLEASE_PHOSPHATASE DOMAIN-CONTAINING PROTEIN"/>
    <property type="match status" value="1"/>
</dbReference>
<dbReference type="InterPro" id="IPR043502">
    <property type="entry name" value="DNA/RNA_pol_sf"/>
</dbReference>
<name>A0ABQ7QZH6_PLUXY</name>
<gene>
    <name evidence="1" type="ORF">JYU34_003184</name>
</gene>
<reference evidence="1 2" key="1">
    <citation type="submission" date="2021-06" db="EMBL/GenBank/DDBJ databases">
        <title>A haploid diamondback moth (Plutella xylostella L.) genome assembly resolves 31 chromosomes and identifies a diamide resistance mutation.</title>
        <authorList>
            <person name="Ward C.M."/>
            <person name="Perry K.D."/>
            <person name="Baker G."/>
            <person name="Powis K."/>
            <person name="Heckel D.G."/>
            <person name="Baxter S.W."/>
        </authorList>
    </citation>
    <scope>NUCLEOTIDE SEQUENCE [LARGE SCALE GENOMIC DNA]</scope>
    <source>
        <strain evidence="1 2">LV</strain>
        <tissue evidence="1">Single pupa</tissue>
    </source>
</reference>
<organism evidence="1 2">
    <name type="scientific">Plutella xylostella</name>
    <name type="common">Diamondback moth</name>
    <name type="synonym">Plutella maculipennis</name>
    <dbReference type="NCBI Taxonomy" id="51655"/>
    <lineage>
        <taxon>Eukaryota</taxon>
        <taxon>Metazoa</taxon>
        <taxon>Ecdysozoa</taxon>
        <taxon>Arthropoda</taxon>
        <taxon>Hexapoda</taxon>
        <taxon>Insecta</taxon>
        <taxon>Pterygota</taxon>
        <taxon>Neoptera</taxon>
        <taxon>Endopterygota</taxon>
        <taxon>Lepidoptera</taxon>
        <taxon>Glossata</taxon>
        <taxon>Ditrysia</taxon>
        <taxon>Yponomeutoidea</taxon>
        <taxon>Plutellidae</taxon>
        <taxon>Plutella</taxon>
    </lineage>
</organism>
<accession>A0ABQ7QZH6</accession>
<sequence>MTKNLITIMEEYRSYESDPFSQMTIDLGNDLLLAIAENNQQKWCKMLETVDMTHNSKKAWKFIKRLDSDPTVANLHSNVTANQIAHQLLLNGKSTSRSPPLKISRQEDEVEFLSEPFTGRELQTALCHLKNGKAAGIDNLFTEQVKNFGPGARSWFLSLLNNCVANKSIPKAWRKSHVIALLKPGKTPDDPKNYRPISLLCHLFKIFERLILNRMTRTLDDKLIPQQAGFRPGKSCTSQALS</sequence>
<keyword evidence="2" id="KW-1185">Reference proteome</keyword>
<proteinExistence type="predicted"/>
<dbReference type="SUPFAM" id="SSF56672">
    <property type="entry name" value="DNA/RNA polymerases"/>
    <property type="match status" value="1"/>
</dbReference>